<comment type="caution">
    <text evidence="14">The sequence shown here is derived from an EMBL/GenBank/DDBJ whole genome shotgun (WGS) entry which is preliminary data.</text>
</comment>
<keyword evidence="10" id="KW-0040">ANK repeat</keyword>
<dbReference type="InterPro" id="IPR017441">
    <property type="entry name" value="Protein_kinase_ATP_BS"/>
</dbReference>
<dbReference type="Gene3D" id="3.30.200.20">
    <property type="entry name" value="Phosphorylase Kinase, domain 1"/>
    <property type="match status" value="1"/>
</dbReference>
<feature type="region of interest" description="Disordered" evidence="12">
    <location>
        <begin position="1"/>
        <end position="52"/>
    </location>
</feature>
<dbReference type="SMART" id="SM00220">
    <property type="entry name" value="S_TKc"/>
    <property type="match status" value="1"/>
</dbReference>
<proteinExistence type="inferred from homology"/>
<evidence type="ECO:0000259" key="13">
    <source>
        <dbReference type="PROSITE" id="PS50011"/>
    </source>
</evidence>
<dbReference type="Pfam" id="PF12796">
    <property type="entry name" value="Ank_2"/>
    <property type="match status" value="1"/>
</dbReference>
<dbReference type="PROSITE" id="PS00108">
    <property type="entry name" value="PROTEIN_KINASE_ST"/>
    <property type="match status" value="1"/>
</dbReference>
<dbReference type="GO" id="GO:0007346">
    <property type="term" value="P:regulation of mitotic cell cycle"/>
    <property type="evidence" value="ECO:0007669"/>
    <property type="project" value="TreeGrafter"/>
</dbReference>
<dbReference type="SMART" id="SM00248">
    <property type="entry name" value="ANK"/>
    <property type="match status" value="3"/>
</dbReference>
<keyword evidence="3" id="KW-0723">Serine/threonine-protein kinase</keyword>
<evidence type="ECO:0000256" key="2">
    <source>
        <dbReference type="ARBA" id="ARBA00012513"/>
    </source>
</evidence>
<gene>
    <name evidence="14" type="ORF">MATL_G00059300</name>
</gene>
<dbReference type="PROSITE" id="PS50297">
    <property type="entry name" value="ANK_REP_REGION"/>
    <property type="match status" value="3"/>
</dbReference>
<evidence type="ECO:0000313" key="15">
    <source>
        <dbReference type="Proteomes" id="UP001046870"/>
    </source>
</evidence>
<reference evidence="14" key="1">
    <citation type="submission" date="2021-01" db="EMBL/GenBank/DDBJ databases">
        <authorList>
            <person name="Zahm M."/>
            <person name="Roques C."/>
            <person name="Cabau C."/>
            <person name="Klopp C."/>
            <person name="Donnadieu C."/>
            <person name="Jouanno E."/>
            <person name="Lampietro C."/>
            <person name="Louis A."/>
            <person name="Herpin A."/>
            <person name="Echchiki A."/>
            <person name="Berthelot C."/>
            <person name="Parey E."/>
            <person name="Roest-Crollius H."/>
            <person name="Braasch I."/>
            <person name="Postlethwait J."/>
            <person name="Bobe J."/>
            <person name="Montfort J."/>
            <person name="Bouchez O."/>
            <person name="Begum T."/>
            <person name="Mejri S."/>
            <person name="Adams A."/>
            <person name="Chen W.-J."/>
            <person name="Guiguen Y."/>
        </authorList>
    </citation>
    <scope>NUCLEOTIDE SEQUENCE</scope>
    <source>
        <strain evidence="14">YG-15Mar2019-1</strain>
        <tissue evidence="14">Brain</tissue>
    </source>
</reference>
<dbReference type="InterPro" id="IPR000719">
    <property type="entry name" value="Prot_kinase_dom"/>
</dbReference>
<evidence type="ECO:0000256" key="10">
    <source>
        <dbReference type="PROSITE-ProRule" id="PRU00023"/>
    </source>
</evidence>
<evidence type="ECO:0000256" key="11">
    <source>
        <dbReference type="PROSITE-ProRule" id="PRU10141"/>
    </source>
</evidence>
<evidence type="ECO:0000256" key="9">
    <source>
        <dbReference type="ARBA" id="ARBA00048679"/>
    </source>
</evidence>
<dbReference type="Pfam" id="PF00023">
    <property type="entry name" value="Ank"/>
    <property type="match status" value="1"/>
</dbReference>
<feature type="repeat" description="ANK" evidence="10">
    <location>
        <begin position="416"/>
        <end position="448"/>
    </location>
</feature>
<keyword evidence="7 11" id="KW-0067">ATP-binding</keyword>
<feature type="binding site" evidence="11">
    <location>
        <position position="154"/>
    </location>
    <ligand>
        <name>ATP</name>
        <dbReference type="ChEBI" id="CHEBI:30616"/>
    </ligand>
</feature>
<dbReference type="PROSITE" id="PS50088">
    <property type="entry name" value="ANK_REPEAT"/>
    <property type="match status" value="3"/>
</dbReference>
<dbReference type="GO" id="GO:0004674">
    <property type="term" value="F:protein serine/threonine kinase activity"/>
    <property type="evidence" value="ECO:0007669"/>
    <property type="project" value="UniProtKB-KW"/>
</dbReference>
<name>A0A9D3QA97_MEGAT</name>
<keyword evidence="5 11" id="KW-0547">Nucleotide-binding</keyword>
<dbReference type="InterPro" id="IPR036770">
    <property type="entry name" value="Ankyrin_rpt-contain_sf"/>
</dbReference>
<comment type="catalytic activity">
    <reaction evidence="8">
        <text>L-threonyl-[protein] + ATP = O-phospho-L-threonyl-[protein] + ADP + H(+)</text>
        <dbReference type="Rhea" id="RHEA:46608"/>
        <dbReference type="Rhea" id="RHEA-COMP:11060"/>
        <dbReference type="Rhea" id="RHEA-COMP:11605"/>
        <dbReference type="ChEBI" id="CHEBI:15378"/>
        <dbReference type="ChEBI" id="CHEBI:30013"/>
        <dbReference type="ChEBI" id="CHEBI:30616"/>
        <dbReference type="ChEBI" id="CHEBI:61977"/>
        <dbReference type="ChEBI" id="CHEBI:456216"/>
        <dbReference type="EC" id="2.7.11.1"/>
    </reaction>
</comment>
<keyword evidence="6" id="KW-0418">Kinase</keyword>
<evidence type="ECO:0000256" key="3">
    <source>
        <dbReference type="ARBA" id="ARBA00022527"/>
    </source>
</evidence>
<evidence type="ECO:0000256" key="7">
    <source>
        <dbReference type="ARBA" id="ARBA00022840"/>
    </source>
</evidence>
<feature type="repeat" description="ANK" evidence="10">
    <location>
        <begin position="482"/>
        <end position="505"/>
    </location>
</feature>
<dbReference type="InterPro" id="IPR051138">
    <property type="entry name" value="PIM_Ser/Thr_kinase"/>
</dbReference>
<dbReference type="PRINTS" id="PR01415">
    <property type="entry name" value="ANKYRIN"/>
</dbReference>
<evidence type="ECO:0000256" key="6">
    <source>
        <dbReference type="ARBA" id="ARBA00022777"/>
    </source>
</evidence>
<protein>
    <recommendedName>
        <fullName evidence="2">non-specific serine/threonine protein kinase</fullName>
        <ecNumber evidence="2">2.7.11.1</ecNumber>
    </recommendedName>
</protein>
<dbReference type="OrthoDB" id="539213at2759"/>
<dbReference type="EC" id="2.7.11.1" evidence="2"/>
<sequence length="546" mass="61383">MPKRKRSSPLGGVKEGKTRQLPHENEELVKRREVGQEIIHGDTYGLSNSKARAARLPQKALEAIAEDRDCTERRDGKRVRPCRDEPERKKERRQAKARNNRDRGRSTTKAEPAQPLWKERAQKYYKKGELLGRGGYGSVYSGVRKSDGQPVALKYVEKFRGYDMELPGQEEPIPKEVALMQAVNASSGHDNVLNLYEWFDRDMSYAMVLERVDPCKDLWSFIEDRGAELNEDEARCVIKQLLAALRHCEERGVVHRDVKPENILLRTDTGQVKLIDFGCGDLLKETPYDDFSGTPEYLPPEWFEEKMFLAGPGTVWSVGVTLYGLLHGDLPFTTFDRESMSHVEFKAGLSPDDEGKRSNVRGSVPSLYSMATPSVHQTLDEMEFERGIWSAALDEDLKRVKSFLQKGTDPNLRDQAGYTALHYASRSGNEEVCRLLLDGGACANPQTRGGATPLHRSAYCGHVAVVRLLLDRGADPMLCDDDGSSPLHKAAKQGHEEVCDLLLQRCPALRTLTDKRSRAPYHMAGDNGPLHEMLKLPEDTQTVRPG</sequence>
<evidence type="ECO:0000313" key="14">
    <source>
        <dbReference type="EMBL" id="KAG7480722.1"/>
    </source>
</evidence>
<dbReference type="GO" id="GO:0043066">
    <property type="term" value="P:negative regulation of apoptotic process"/>
    <property type="evidence" value="ECO:0007669"/>
    <property type="project" value="TreeGrafter"/>
</dbReference>
<comment type="catalytic activity">
    <reaction evidence="9">
        <text>L-seryl-[protein] + ATP = O-phospho-L-seryl-[protein] + ADP + H(+)</text>
        <dbReference type="Rhea" id="RHEA:17989"/>
        <dbReference type="Rhea" id="RHEA-COMP:9863"/>
        <dbReference type="Rhea" id="RHEA-COMP:11604"/>
        <dbReference type="ChEBI" id="CHEBI:15378"/>
        <dbReference type="ChEBI" id="CHEBI:29999"/>
        <dbReference type="ChEBI" id="CHEBI:30616"/>
        <dbReference type="ChEBI" id="CHEBI:83421"/>
        <dbReference type="ChEBI" id="CHEBI:456216"/>
        <dbReference type="EC" id="2.7.11.1"/>
    </reaction>
</comment>
<feature type="region of interest" description="Disordered" evidence="12">
    <location>
        <begin position="65"/>
        <end position="118"/>
    </location>
</feature>
<comment type="similarity">
    <text evidence="1">Belongs to the protein kinase superfamily. CAMK Ser/Thr protein kinase family. PIM subfamily.</text>
</comment>
<dbReference type="PANTHER" id="PTHR22984:SF11">
    <property type="entry name" value="AURORA KINASE-RELATED"/>
    <property type="match status" value="1"/>
</dbReference>
<keyword evidence="4" id="KW-0808">Transferase</keyword>
<dbReference type="Pfam" id="PF00069">
    <property type="entry name" value="Pkinase"/>
    <property type="match status" value="1"/>
</dbReference>
<feature type="compositionally biased region" description="Basic and acidic residues" evidence="12">
    <location>
        <begin position="14"/>
        <end position="35"/>
    </location>
</feature>
<feature type="compositionally biased region" description="Basic and acidic residues" evidence="12">
    <location>
        <begin position="65"/>
        <end position="75"/>
    </location>
</feature>
<dbReference type="InterPro" id="IPR002110">
    <property type="entry name" value="Ankyrin_rpt"/>
</dbReference>
<dbReference type="Proteomes" id="UP001046870">
    <property type="component" value="Chromosome 4"/>
</dbReference>
<dbReference type="AlphaFoldDB" id="A0A9D3QA97"/>
<dbReference type="Gene3D" id="1.25.40.20">
    <property type="entry name" value="Ankyrin repeat-containing domain"/>
    <property type="match status" value="2"/>
</dbReference>
<dbReference type="SUPFAM" id="SSF48403">
    <property type="entry name" value="Ankyrin repeat"/>
    <property type="match status" value="1"/>
</dbReference>
<keyword evidence="15" id="KW-1185">Reference proteome</keyword>
<evidence type="ECO:0000256" key="5">
    <source>
        <dbReference type="ARBA" id="ARBA00022741"/>
    </source>
</evidence>
<accession>A0A9D3QA97</accession>
<evidence type="ECO:0000256" key="12">
    <source>
        <dbReference type="SAM" id="MobiDB-lite"/>
    </source>
</evidence>
<organism evidence="14 15">
    <name type="scientific">Megalops atlanticus</name>
    <name type="common">Tarpon</name>
    <name type="synonym">Clupea gigantea</name>
    <dbReference type="NCBI Taxonomy" id="7932"/>
    <lineage>
        <taxon>Eukaryota</taxon>
        <taxon>Metazoa</taxon>
        <taxon>Chordata</taxon>
        <taxon>Craniata</taxon>
        <taxon>Vertebrata</taxon>
        <taxon>Euteleostomi</taxon>
        <taxon>Actinopterygii</taxon>
        <taxon>Neopterygii</taxon>
        <taxon>Teleostei</taxon>
        <taxon>Elopiformes</taxon>
        <taxon>Megalopidae</taxon>
        <taxon>Megalops</taxon>
    </lineage>
</organism>
<evidence type="ECO:0000256" key="1">
    <source>
        <dbReference type="ARBA" id="ARBA00005505"/>
    </source>
</evidence>
<dbReference type="EMBL" id="JAFDVH010000004">
    <property type="protein sequence ID" value="KAG7480722.1"/>
    <property type="molecule type" value="Genomic_DNA"/>
</dbReference>
<dbReference type="PROSITE" id="PS50011">
    <property type="entry name" value="PROTEIN_KINASE_DOM"/>
    <property type="match status" value="1"/>
</dbReference>
<dbReference type="GO" id="GO:0005737">
    <property type="term" value="C:cytoplasm"/>
    <property type="evidence" value="ECO:0007669"/>
    <property type="project" value="TreeGrafter"/>
</dbReference>
<evidence type="ECO:0000256" key="4">
    <source>
        <dbReference type="ARBA" id="ARBA00022679"/>
    </source>
</evidence>
<evidence type="ECO:0000256" key="8">
    <source>
        <dbReference type="ARBA" id="ARBA00047899"/>
    </source>
</evidence>
<dbReference type="InterPro" id="IPR011009">
    <property type="entry name" value="Kinase-like_dom_sf"/>
</dbReference>
<feature type="repeat" description="ANK" evidence="10">
    <location>
        <begin position="449"/>
        <end position="481"/>
    </location>
</feature>
<feature type="domain" description="Protein kinase" evidence="13">
    <location>
        <begin position="125"/>
        <end position="465"/>
    </location>
</feature>
<dbReference type="Gene3D" id="1.10.510.10">
    <property type="entry name" value="Transferase(Phosphotransferase) domain 1"/>
    <property type="match status" value="1"/>
</dbReference>
<dbReference type="PROSITE" id="PS00107">
    <property type="entry name" value="PROTEIN_KINASE_ATP"/>
    <property type="match status" value="1"/>
</dbReference>
<dbReference type="GO" id="GO:0005524">
    <property type="term" value="F:ATP binding"/>
    <property type="evidence" value="ECO:0007669"/>
    <property type="project" value="UniProtKB-UniRule"/>
</dbReference>
<dbReference type="PANTHER" id="PTHR22984">
    <property type="entry name" value="SERINE/THREONINE-PROTEIN KINASE PIM"/>
    <property type="match status" value="1"/>
</dbReference>
<dbReference type="InterPro" id="IPR008271">
    <property type="entry name" value="Ser/Thr_kinase_AS"/>
</dbReference>
<dbReference type="SUPFAM" id="SSF56112">
    <property type="entry name" value="Protein kinase-like (PK-like)"/>
    <property type="match status" value="1"/>
</dbReference>